<dbReference type="PANTHER" id="PTHR43155">
    <property type="entry name" value="CYCLIC DI-GMP PHOSPHODIESTERASE PA4108-RELATED"/>
    <property type="match status" value="1"/>
</dbReference>
<organism evidence="11 12">
    <name type="scientific">Sphaerochaeta globosa (strain ATCC BAA-1886 / DSM 22777 / Buddy)</name>
    <name type="common">Spirochaeta sp. (strain Buddy)</name>
    <dbReference type="NCBI Taxonomy" id="158189"/>
    <lineage>
        <taxon>Bacteria</taxon>
        <taxon>Pseudomonadati</taxon>
        <taxon>Spirochaetota</taxon>
        <taxon>Spirochaetia</taxon>
        <taxon>Spirochaetales</taxon>
        <taxon>Sphaerochaetaceae</taxon>
        <taxon>Sphaerochaeta</taxon>
    </lineage>
</organism>
<feature type="transmembrane region" description="Helical" evidence="6">
    <location>
        <begin position="65"/>
        <end position="85"/>
    </location>
</feature>
<keyword evidence="11" id="KW-0378">Hydrolase</keyword>
<dbReference type="PROSITE" id="PS51832">
    <property type="entry name" value="HD_GYP"/>
    <property type="match status" value="1"/>
</dbReference>
<feature type="domain" description="PAS" evidence="7">
    <location>
        <begin position="199"/>
        <end position="270"/>
    </location>
</feature>
<keyword evidence="2" id="KW-1003">Cell membrane</keyword>
<evidence type="ECO:0000256" key="2">
    <source>
        <dbReference type="ARBA" id="ARBA00022475"/>
    </source>
</evidence>
<feature type="domain" description="HD-GYP" evidence="10">
    <location>
        <begin position="477"/>
        <end position="668"/>
    </location>
</feature>
<feature type="domain" description="PAC" evidence="8">
    <location>
        <begin position="274"/>
        <end position="326"/>
    </location>
</feature>
<keyword evidence="4 6" id="KW-1133">Transmembrane helix</keyword>
<dbReference type="InterPro" id="IPR037522">
    <property type="entry name" value="HD_GYP_dom"/>
</dbReference>
<evidence type="ECO:0000259" key="9">
    <source>
        <dbReference type="PROSITE" id="PS50887"/>
    </source>
</evidence>
<evidence type="ECO:0000313" key="12">
    <source>
        <dbReference type="Proteomes" id="UP000008466"/>
    </source>
</evidence>
<dbReference type="CDD" id="cd01949">
    <property type="entry name" value="GGDEF"/>
    <property type="match status" value="1"/>
</dbReference>
<evidence type="ECO:0000259" key="10">
    <source>
        <dbReference type="PROSITE" id="PS51832"/>
    </source>
</evidence>
<dbReference type="InterPro" id="IPR000700">
    <property type="entry name" value="PAS-assoc_C"/>
</dbReference>
<evidence type="ECO:0000256" key="5">
    <source>
        <dbReference type="ARBA" id="ARBA00023136"/>
    </source>
</evidence>
<feature type="transmembrane region" description="Helical" evidence="6">
    <location>
        <begin position="134"/>
        <end position="152"/>
    </location>
</feature>
<dbReference type="InterPro" id="IPR029787">
    <property type="entry name" value="Nucleotide_cyclase"/>
</dbReference>
<evidence type="ECO:0000256" key="3">
    <source>
        <dbReference type="ARBA" id="ARBA00022692"/>
    </source>
</evidence>
<dbReference type="Gene3D" id="3.30.450.20">
    <property type="entry name" value="PAS domain"/>
    <property type="match status" value="1"/>
</dbReference>
<evidence type="ECO:0000313" key="11">
    <source>
        <dbReference type="EMBL" id="ADY11961.1"/>
    </source>
</evidence>
<dbReference type="SMART" id="SM00091">
    <property type="entry name" value="PAS"/>
    <property type="match status" value="1"/>
</dbReference>
<dbReference type="Pfam" id="PF00990">
    <property type="entry name" value="GGDEF"/>
    <property type="match status" value="1"/>
</dbReference>
<keyword evidence="12" id="KW-1185">Reference proteome</keyword>
<dbReference type="PROSITE" id="PS50887">
    <property type="entry name" value="GGDEF"/>
    <property type="match status" value="1"/>
</dbReference>
<dbReference type="SMART" id="SM00471">
    <property type="entry name" value="HDc"/>
    <property type="match status" value="1"/>
</dbReference>
<feature type="transmembrane region" description="Helical" evidence="6">
    <location>
        <begin position="164"/>
        <end position="184"/>
    </location>
</feature>
<proteinExistence type="predicted"/>
<dbReference type="InterPro" id="IPR003607">
    <property type="entry name" value="HD/PDEase_dom"/>
</dbReference>
<dbReference type="InterPro" id="IPR011620">
    <property type="entry name" value="Sig_transdc_His_kinase_LytS_TM"/>
</dbReference>
<dbReference type="eggNOG" id="COG3437">
    <property type="taxonomic scope" value="Bacteria"/>
</dbReference>
<dbReference type="SUPFAM" id="SSF55073">
    <property type="entry name" value="Nucleotide cyclase"/>
    <property type="match status" value="1"/>
</dbReference>
<evidence type="ECO:0000259" key="8">
    <source>
        <dbReference type="PROSITE" id="PS50113"/>
    </source>
</evidence>
<dbReference type="Gene3D" id="3.30.70.270">
    <property type="match status" value="1"/>
</dbReference>
<dbReference type="Pfam" id="PF07694">
    <property type="entry name" value="5TM-5TMR_LYT"/>
    <property type="match status" value="1"/>
</dbReference>
<dbReference type="HOGENOM" id="CLU_000445_92_5_12"/>
<dbReference type="InterPro" id="IPR000160">
    <property type="entry name" value="GGDEF_dom"/>
</dbReference>
<evidence type="ECO:0000256" key="1">
    <source>
        <dbReference type="ARBA" id="ARBA00004651"/>
    </source>
</evidence>
<dbReference type="KEGG" id="sbu:SpiBuddy_0117"/>
<dbReference type="PROSITE" id="PS50112">
    <property type="entry name" value="PAS"/>
    <property type="match status" value="1"/>
</dbReference>
<reference evidence="12" key="1">
    <citation type="submission" date="2011-02" db="EMBL/GenBank/DDBJ databases">
        <title>Complete sequence of Spirochaeta sp. Buddy.</title>
        <authorList>
            <person name="Lucas S."/>
            <person name="Copeland A."/>
            <person name="Lapidus A."/>
            <person name="Cheng J.-F."/>
            <person name="Goodwin L."/>
            <person name="Pitluck S."/>
            <person name="Zeytun A."/>
            <person name="Detter J.C."/>
            <person name="Han C."/>
            <person name="Tapia R."/>
            <person name="Land M."/>
            <person name="Hauser L."/>
            <person name="Kyrpides N."/>
            <person name="Ivanova N."/>
            <person name="Mikhailova N."/>
            <person name="Pagani I."/>
            <person name="Ritalahti K.M."/>
            <person name="Loeffler F.E."/>
            <person name="Woyke T."/>
        </authorList>
    </citation>
    <scope>NUCLEOTIDE SEQUENCE [LARGE SCALE GENOMIC DNA]</scope>
    <source>
        <strain evidence="12">ATCC BAA-1886 / DSM 22777 / Buddy</strain>
    </source>
</reference>
<evidence type="ECO:0000256" key="6">
    <source>
        <dbReference type="SAM" id="Phobius"/>
    </source>
</evidence>
<dbReference type="SUPFAM" id="SSF55785">
    <property type="entry name" value="PYP-like sensor domain (PAS domain)"/>
    <property type="match status" value="1"/>
</dbReference>
<gene>
    <name evidence="11" type="ordered locus">SpiBuddy_0117</name>
</gene>
<dbReference type="SUPFAM" id="SSF109604">
    <property type="entry name" value="HD-domain/PDEase-like"/>
    <property type="match status" value="1"/>
</dbReference>
<comment type="subcellular location">
    <subcellularLocation>
        <location evidence="1">Cell membrane</location>
        <topology evidence="1">Multi-pass membrane protein</topology>
    </subcellularLocation>
</comment>
<keyword evidence="3 6" id="KW-0812">Transmembrane</keyword>
<protein>
    <submittedName>
        <fullName evidence="11">Diguanylate cyclase and metal dependent phosphohydrolase</fullName>
    </submittedName>
</protein>
<dbReference type="InterPro" id="IPR000014">
    <property type="entry name" value="PAS"/>
</dbReference>
<dbReference type="CDD" id="cd00130">
    <property type="entry name" value="PAS"/>
    <property type="match status" value="1"/>
</dbReference>
<dbReference type="NCBIfam" id="TIGR00254">
    <property type="entry name" value="GGDEF"/>
    <property type="match status" value="1"/>
</dbReference>
<dbReference type="InterPro" id="IPR043128">
    <property type="entry name" value="Rev_trsase/Diguanyl_cyclase"/>
</dbReference>
<name>F0RXB1_SPHGB</name>
<dbReference type="NCBIfam" id="TIGR00229">
    <property type="entry name" value="sensory_box"/>
    <property type="match status" value="1"/>
</dbReference>
<accession>F0RXB1</accession>
<dbReference type="InterPro" id="IPR001610">
    <property type="entry name" value="PAC"/>
</dbReference>
<dbReference type="GO" id="GO:0005886">
    <property type="term" value="C:plasma membrane"/>
    <property type="evidence" value="ECO:0007669"/>
    <property type="project" value="UniProtKB-SubCell"/>
</dbReference>
<feature type="transmembrane region" description="Helical" evidence="6">
    <location>
        <begin position="92"/>
        <end position="114"/>
    </location>
</feature>
<dbReference type="RefSeq" id="WP_013605814.1">
    <property type="nucleotide sequence ID" value="NC_015152.1"/>
</dbReference>
<evidence type="ECO:0000256" key="4">
    <source>
        <dbReference type="ARBA" id="ARBA00022989"/>
    </source>
</evidence>
<dbReference type="SMART" id="SM00086">
    <property type="entry name" value="PAC"/>
    <property type="match status" value="1"/>
</dbReference>
<dbReference type="GO" id="GO:0071555">
    <property type="term" value="P:cell wall organization"/>
    <property type="evidence" value="ECO:0007669"/>
    <property type="project" value="InterPro"/>
</dbReference>
<dbReference type="Pfam" id="PF13487">
    <property type="entry name" value="HD_5"/>
    <property type="match status" value="1"/>
</dbReference>
<dbReference type="Pfam" id="PF08447">
    <property type="entry name" value="PAS_3"/>
    <property type="match status" value="1"/>
</dbReference>
<sequence length="668" mass="75077">MFNILFNIALLLALTIFFATYPFRNLRRLTSHKVLVGMIIGFIGISVMLNPLTLYEGVIFDSRTILLTVSGMVLGLIPTVIGASMMGIYRMIIGGSGLLTGLITILIGSTVGVVWHAKRYQKVLNKHEVFGVEYYLVGLVTHIGMLLAMLLIPSNIRNSVISTMAFPILVVYPVGTYLLSLLLFSQARRIVSITELEKSERLFKTMFEEAPIGMSLTDLKTGRITNINQSYVTMLGYTKEEMLGRTWEEFTHPDDKAVSKATTDRFAKGAAGPLSLDKRFLRKDGEILWANLSLSVFSTEDREQSESLCMTVDITERKHYEQKILYASNHDALTGLYNRVHFEEYVRDLKLGEDQMLTVAFGDVNGLRILNEAFGRDEGNRLLSRIARILEKNLPKGDYVSRVGGDEFALFFFNRSTDQVEALLGAVTADIAALEMMGSVIPSMSFGLSSLDAAQRSINEAIKQAEKDLATRKLVDSPHTRGKAVYAIINTLHEKNKREENHSRRVSDLCERLAKAYGLGEMASNELRLVGLLHDIGKIAIHESILNKEGRLTYEEWKEMKRHAEIGYRILNSVEDMGSLAQYVLAHHEHYDGNGYPKGLKGEEIPLQSRIISIADAYDAMTAYRPYRQIVTSEQAAREIKRCIQTQFDPILAKVFIEEVLNLSYESL</sequence>
<dbReference type="AlphaFoldDB" id="F0RXB1"/>
<evidence type="ECO:0000259" key="7">
    <source>
        <dbReference type="PROSITE" id="PS50112"/>
    </source>
</evidence>
<dbReference type="InterPro" id="IPR013655">
    <property type="entry name" value="PAS_fold_3"/>
</dbReference>
<feature type="transmembrane region" description="Helical" evidence="6">
    <location>
        <begin position="6"/>
        <end position="23"/>
    </location>
</feature>
<dbReference type="eggNOG" id="COG3275">
    <property type="taxonomic scope" value="Bacteria"/>
</dbReference>
<feature type="domain" description="GGDEF" evidence="9">
    <location>
        <begin position="355"/>
        <end position="491"/>
    </location>
</feature>
<dbReference type="EMBL" id="CP002541">
    <property type="protein sequence ID" value="ADY11961.1"/>
    <property type="molecule type" value="Genomic_DNA"/>
</dbReference>
<dbReference type="SMART" id="SM00267">
    <property type="entry name" value="GGDEF"/>
    <property type="match status" value="1"/>
</dbReference>
<dbReference type="STRING" id="158189.SpiBuddy_0117"/>
<dbReference type="PANTHER" id="PTHR43155:SF2">
    <property type="entry name" value="CYCLIC DI-GMP PHOSPHODIESTERASE PA4108"/>
    <property type="match status" value="1"/>
</dbReference>
<dbReference type="GO" id="GO:0000155">
    <property type="term" value="F:phosphorelay sensor kinase activity"/>
    <property type="evidence" value="ECO:0007669"/>
    <property type="project" value="InterPro"/>
</dbReference>
<dbReference type="Proteomes" id="UP000008466">
    <property type="component" value="Chromosome"/>
</dbReference>
<dbReference type="CDD" id="cd00077">
    <property type="entry name" value="HDc"/>
    <property type="match status" value="1"/>
</dbReference>
<dbReference type="GO" id="GO:0016787">
    <property type="term" value="F:hydrolase activity"/>
    <property type="evidence" value="ECO:0007669"/>
    <property type="project" value="UniProtKB-KW"/>
</dbReference>
<dbReference type="Gene3D" id="1.10.3210.10">
    <property type="entry name" value="Hypothetical protein af1432"/>
    <property type="match status" value="1"/>
</dbReference>
<keyword evidence="5 6" id="KW-0472">Membrane</keyword>
<feature type="transmembrane region" description="Helical" evidence="6">
    <location>
        <begin position="35"/>
        <end position="53"/>
    </location>
</feature>
<dbReference type="InterPro" id="IPR035965">
    <property type="entry name" value="PAS-like_dom_sf"/>
</dbReference>
<dbReference type="PROSITE" id="PS50113">
    <property type="entry name" value="PAC"/>
    <property type="match status" value="1"/>
</dbReference>
<dbReference type="OrthoDB" id="9781505at2"/>